<evidence type="ECO:0000313" key="3">
    <source>
        <dbReference type="EMBL" id="EGB04012.1"/>
    </source>
</evidence>
<sequence>MQSLRFARAVRRSTSTAPARTLPRAAPGVVGAFAAGAAAATYGLYQIREFARVEGALPSDSSALLRALLPVKPQAPTFVRVVVADGAGARRVVRVDERALAAAAATAAEALDAELPALRARSRARLEARVREAVAGCGGAGGGVDAFADWYYAYRTAFELMRVAGGAFAAAAVLGEPAAHRSAEAAVGRRVLDKYEALVLRPERTEPALRAALDAATAEARLDFIATVARAHADALPLVSAATTHVGPGAARAQRAEVLVDWSNCARRASGLERSHEPRDASSAALLAAAGAVGAKLTSSAVASKASAVAAASAGSAAVQAAASKALASKVAAPFVAKAASALGASASAATAAAAAGPGAAVAGAAVGLAADVALAKAIALARRPAFEADVRAAFDATVAEWASGLGDALDGACDVWMNDAIQLTTARDADAPPPAAAAATPAEAPEDAPPPEGAPPPPRAGRGAALTDFLLALTTFACASKLLRLPAPRQPWVDAMALGLGCEGVGCVAGGLSWALGVNLVRQEDLTLGQWAIVLTTVLGMASQGLAVLVAAASFLDRDRAPWRPAAAAFLGVLCYEAGCVFARLDGTFVLQPAGLPIVAWPALLPACARRGGGAGAKVAGGAALVLAGGLVIVAFDNRCGGTSCISELAPWEHRPCLAATTALASCPSWRTSVFA</sequence>
<dbReference type="Proteomes" id="UP000002729">
    <property type="component" value="Unassembled WGS sequence"/>
</dbReference>
<name>F0YLN1_AURAN</name>
<dbReference type="AlphaFoldDB" id="F0YLN1"/>
<keyword evidence="2" id="KW-1133">Transmembrane helix</keyword>
<organism evidence="4">
    <name type="scientific">Aureococcus anophagefferens</name>
    <name type="common">Harmful bloom alga</name>
    <dbReference type="NCBI Taxonomy" id="44056"/>
    <lineage>
        <taxon>Eukaryota</taxon>
        <taxon>Sar</taxon>
        <taxon>Stramenopiles</taxon>
        <taxon>Ochrophyta</taxon>
        <taxon>Pelagophyceae</taxon>
        <taxon>Pelagomonadales</taxon>
        <taxon>Pelagomonadaceae</taxon>
        <taxon>Aureococcus</taxon>
    </lineage>
</organism>
<dbReference type="RefSeq" id="XP_009041290.1">
    <property type="nucleotide sequence ID" value="XM_009043042.1"/>
</dbReference>
<feature type="transmembrane region" description="Helical" evidence="2">
    <location>
        <begin position="496"/>
        <end position="517"/>
    </location>
</feature>
<feature type="region of interest" description="Disordered" evidence="1">
    <location>
        <begin position="428"/>
        <end position="461"/>
    </location>
</feature>
<dbReference type="InParanoid" id="F0YLN1"/>
<evidence type="ECO:0000256" key="1">
    <source>
        <dbReference type="SAM" id="MobiDB-lite"/>
    </source>
</evidence>
<feature type="transmembrane region" description="Helical" evidence="2">
    <location>
        <begin position="617"/>
        <end position="637"/>
    </location>
</feature>
<protein>
    <submittedName>
        <fullName evidence="3">Expressed protein</fullName>
    </submittedName>
</protein>
<dbReference type="EMBL" id="GL833157">
    <property type="protein sequence ID" value="EGB04012.1"/>
    <property type="molecule type" value="Genomic_DNA"/>
</dbReference>
<reference evidence="3 4" key="1">
    <citation type="journal article" date="2011" name="Proc. Natl. Acad. Sci. U.S.A.">
        <title>Niche of harmful alga Aureococcus anophagefferens revealed through ecogenomics.</title>
        <authorList>
            <person name="Gobler C.J."/>
            <person name="Berry D.L."/>
            <person name="Dyhrman S.T."/>
            <person name="Wilhelm S.W."/>
            <person name="Salamov A."/>
            <person name="Lobanov A.V."/>
            <person name="Zhang Y."/>
            <person name="Collier J.L."/>
            <person name="Wurch L.L."/>
            <person name="Kustka A.B."/>
            <person name="Dill B.D."/>
            <person name="Shah M."/>
            <person name="VerBerkmoes N.C."/>
            <person name="Kuo A."/>
            <person name="Terry A."/>
            <person name="Pangilinan J."/>
            <person name="Lindquist E.A."/>
            <person name="Lucas S."/>
            <person name="Paulsen I.T."/>
            <person name="Hattenrath-Lehmann T.K."/>
            <person name="Talmage S.C."/>
            <person name="Walker E.A."/>
            <person name="Koch F."/>
            <person name="Burson A.M."/>
            <person name="Marcoval M.A."/>
            <person name="Tang Y.Z."/>
            <person name="Lecleir G.R."/>
            <person name="Coyne K.J."/>
            <person name="Berg G.M."/>
            <person name="Bertrand E.M."/>
            <person name="Saito M.A."/>
            <person name="Gladyshev V.N."/>
            <person name="Grigoriev I.V."/>
        </authorList>
    </citation>
    <scope>NUCLEOTIDE SEQUENCE [LARGE SCALE GENOMIC DNA]</scope>
    <source>
        <strain evidence="4">CCMP 1984</strain>
    </source>
</reference>
<keyword evidence="2" id="KW-0472">Membrane</keyword>
<proteinExistence type="predicted"/>
<dbReference type="eggNOG" id="ENOG502S96V">
    <property type="taxonomic scope" value="Eukaryota"/>
</dbReference>
<gene>
    <name evidence="3" type="ORF">AURANDRAFT_67577</name>
</gene>
<feature type="transmembrane region" description="Helical" evidence="2">
    <location>
        <begin position="529"/>
        <end position="556"/>
    </location>
</feature>
<dbReference type="GeneID" id="20226317"/>
<keyword evidence="2" id="KW-0812">Transmembrane</keyword>
<keyword evidence="4" id="KW-1185">Reference proteome</keyword>
<dbReference type="KEGG" id="aaf:AURANDRAFT_67577"/>
<evidence type="ECO:0000313" key="4">
    <source>
        <dbReference type="Proteomes" id="UP000002729"/>
    </source>
</evidence>
<feature type="compositionally biased region" description="Pro residues" evidence="1">
    <location>
        <begin position="448"/>
        <end position="460"/>
    </location>
</feature>
<evidence type="ECO:0000256" key="2">
    <source>
        <dbReference type="SAM" id="Phobius"/>
    </source>
</evidence>
<accession>F0YLN1</accession>